<protein>
    <submittedName>
        <fullName evidence="3">Uncharacterized protein</fullName>
    </submittedName>
</protein>
<feature type="transmembrane region" description="Helical" evidence="2">
    <location>
        <begin position="398"/>
        <end position="420"/>
    </location>
</feature>
<dbReference type="InParanoid" id="A0A1E7FMQ7"/>
<proteinExistence type="predicted"/>
<dbReference type="KEGG" id="fcy:FRACYDRAFT_235470"/>
<feature type="transmembrane region" description="Helical" evidence="2">
    <location>
        <begin position="369"/>
        <end position="391"/>
    </location>
</feature>
<dbReference type="GO" id="GO:0005886">
    <property type="term" value="C:plasma membrane"/>
    <property type="evidence" value="ECO:0007669"/>
    <property type="project" value="TreeGrafter"/>
</dbReference>
<feature type="transmembrane region" description="Helical" evidence="2">
    <location>
        <begin position="299"/>
        <end position="324"/>
    </location>
</feature>
<feature type="transmembrane region" description="Helical" evidence="2">
    <location>
        <begin position="191"/>
        <end position="213"/>
    </location>
</feature>
<dbReference type="Gene3D" id="1.10.4160.10">
    <property type="entry name" value="Hydantoin permease"/>
    <property type="match status" value="1"/>
</dbReference>
<dbReference type="PANTHER" id="PTHR30569">
    <property type="entry name" value="CYTOSINE TRANSPORTER CODB"/>
    <property type="match status" value="1"/>
</dbReference>
<feature type="transmembrane region" description="Helical" evidence="2">
    <location>
        <begin position="143"/>
        <end position="171"/>
    </location>
</feature>
<dbReference type="Proteomes" id="UP000095751">
    <property type="component" value="Unassembled WGS sequence"/>
</dbReference>
<dbReference type="EMBL" id="KV784355">
    <property type="protein sequence ID" value="OEU19416.1"/>
    <property type="molecule type" value="Genomic_DNA"/>
</dbReference>
<feature type="compositionally biased region" description="Basic and acidic residues" evidence="1">
    <location>
        <begin position="516"/>
        <end position="534"/>
    </location>
</feature>
<evidence type="ECO:0000256" key="1">
    <source>
        <dbReference type="SAM" id="MobiDB-lite"/>
    </source>
</evidence>
<name>A0A1E7FMQ7_9STRA</name>
<organism evidence="3 4">
    <name type="scientific">Fragilariopsis cylindrus CCMP1102</name>
    <dbReference type="NCBI Taxonomy" id="635003"/>
    <lineage>
        <taxon>Eukaryota</taxon>
        <taxon>Sar</taxon>
        <taxon>Stramenopiles</taxon>
        <taxon>Ochrophyta</taxon>
        <taxon>Bacillariophyta</taxon>
        <taxon>Bacillariophyceae</taxon>
        <taxon>Bacillariophycidae</taxon>
        <taxon>Bacillariales</taxon>
        <taxon>Bacillariaceae</taxon>
        <taxon>Fragilariopsis</taxon>
    </lineage>
</organism>
<dbReference type="AlphaFoldDB" id="A0A1E7FMQ7"/>
<feature type="transmembrane region" description="Helical" evidence="2">
    <location>
        <begin position="471"/>
        <end position="493"/>
    </location>
</feature>
<reference evidence="3 4" key="1">
    <citation type="submission" date="2016-09" db="EMBL/GenBank/DDBJ databases">
        <title>Extensive genetic diversity and differential bi-allelic expression allows diatom success in the polar Southern Ocean.</title>
        <authorList>
            <consortium name="DOE Joint Genome Institute"/>
            <person name="Mock T."/>
            <person name="Otillar R.P."/>
            <person name="Strauss J."/>
            <person name="Dupont C."/>
            <person name="Frickenhaus S."/>
            <person name="Maumus F."/>
            <person name="Mcmullan M."/>
            <person name="Sanges R."/>
            <person name="Schmutz J."/>
            <person name="Toseland A."/>
            <person name="Valas R."/>
            <person name="Veluchamy A."/>
            <person name="Ward B.J."/>
            <person name="Allen A."/>
            <person name="Barry K."/>
            <person name="Falciatore A."/>
            <person name="Ferrante M."/>
            <person name="Fortunato A.E."/>
            <person name="Gloeckner G."/>
            <person name="Gruber A."/>
            <person name="Hipkin R."/>
            <person name="Janech M."/>
            <person name="Kroth P."/>
            <person name="Leese F."/>
            <person name="Lindquist E."/>
            <person name="Lyon B.R."/>
            <person name="Martin J."/>
            <person name="Mayer C."/>
            <person name="Parker M."/>
            <person name="Quesneville H."/>
            <person name="Raymond J."/>
            <person name="Uhlig C."/>
            <person name="Valentin K.U."/>
            <person name="Worden A.Z."/>
            <person name="Armbrust E.V."/>
            <person name="Bowler C."/>
            <person name="Green B."/>
            <person name="Moulton V."/>
            <person name="Van Oosterhout C."/>
            <person name="Grigoriev I."/>
        </authorList>
    </citation>
    <scope>NUCLEOTIDE SEQUENCE [LARGE SCALE GENOMIC DNA]</scope>
    <source>
        <strain evidence="3 4">CCMP1102</strain>
    </source>
</reference>
<feature type="compositionally biased region" description="Basic and acidic residues" evidence="1">
    <location>
        <begin position="1"/>
        <end position="15"/>
    </location>
</feature>
<sequence>MSDSGKSDDGKHDIGSIHSSVAKPPRRRSSLAAARESTAVVVHKIDDKLDAYERETVPDDQYKGFLSFLGLFTSRHTAGTEFAIGPLFVARGSSAIDILVGLFIGNFLATLSWRFIVAPLAVSQRLTAYYAMERVVGRKLIMVFDSLTFILLAGLAGAMFTVSATAFAAMFNVDSPELTDMLPSSGRFCGIVIACGLVTTIVSALGFTFVTLFGQIMTPVLFAGIIYLCYNSLKMLGVGEDGCDLWCILNEQVYTGTIVQGQTRFGMAHCIFFAWFVDLQLHIGQNDLSMLRFARNANIGWTSAGGMYVGHYFAWITAGIMYAVQLKEDPENTSVAPGPIAKLVGVCWSTANPVIYSSGLALQHIFPQIHAWSSTIIVGLLSTAVACFPAITNRIIEFLALAGIILCPMGVIVFTDHFVFPRINGFRSEFAYHHRLNEESCHVTNWPAVITWATAEILSLPLALLTPVSVYFAPIITIPYSFAVFVGLTKLFVSKGWMKYKDEEVLPEDDEDDDGDKTHASIDKSEARSEECEA</sequence>
<keyword evidence="2" id="KW-0472">Membrane</keyword>
<feature type="region of interest" description="Disordered" evidence="1">
    <location>
        <begin position="1"/>
        <end position="34"/>
    </location>
</feature>
<feature type="transmembrane region" description="Helical" evidence="2">
    <location>
        <begin position="98"/>
        <end position="122"/>
    </location>
</feature>
<evidence type="ECO:0000313" key="3">
    <source>
        <dbReference type="EMBL" id="OEU19416.1"/>
    </source>
</evidence>
<keyword evidence="4" id="KW-1185">Reference proteome</keyword>
<feature type="region of interest" description="Disordered" evidence="1">
    <location>
        <begin position="505"/>
        <end position="534"/>
    </location>
</feature>
<keyword evidence="2" id="KW-0812">Transmembrane</keyword>
<feature type="compositionally biased region" description="Acidic residues" evidence="1">
    <location>
        <begin position="505"/>
        <end position="515"/>
    </location>
</feature>
<evidence type="ECO:0000313" key="4">
    <source>
        <dbReference type="Proteomes" id="UP000095751"/>
    </source>
</evidence>
<dbReference type="OrthoDB" id="10384027at2759"/>
<dbReference type="InterPro" id="IPR030191">
    <property type="entry name" value="CodB"/>
</dbReference>
<dbReference type="GO" id="GO:0015209">
    <property type="term" value="F:cytosine transmembrane transporter activity"/>
    <property type="evidence" value="ECO:0007669"/>
    <property type="project" value="InterPro"/>
</dbReference>
<gene>
    <name evidence="3" type="ORF">FRACYDRAFT_235470</name>
</gene>
<keyword evidence="2" id="KW-1133">Transmembrane helix</keyword>
<dbReference type="PANTHER" id="PTHR30569:SF0">
    <property type="entry name" value="CYTOSINE PERMEASE"/>
    <property type="match status" value="1"/>
</dbReference>
<accession>A0A1E7FMQ7</accession>
<evidence type="ECO:0000256" key="2">
    <source>
        <dbReference type="SAM" id="Phobius"/>
    </source>
</evidence>